<dbReference type="Proteomes" id="UP000253094">
    <property type="component" value="Unassembled WGS sequence"/>
</dbReference>
<proteinExistence type="predicted"/>
<organism evidence="2 3">
    <name type="scientific">Sphaerisporangium album</name>
    <dbReference type="NCBI Taxonomy" id="509200"/>
    <lineage>
        <taxon>Bacteria</taxon>
        <taxon>Bacillati</taxon>
        <taxon>Actinomycetota</taxon>
        <taxon>Actinomycetes</taxon>
        <taxon>Streptosporangiales</taxon>
        <taxon>Streptosporangiaceae</taxon>
        <taxon>Sphaerisporangium</taxon>
    </lineage>
</organism>
<accession>A0A367FC05</accession>
<evidence type="ECO:0000313" key="3">
    <source>
        <dbReference type="Proteomes" id="UP000253094"/>
    </source>
</evidence>
<evidence type="ECO:0000313" key="2">
    <source>
        <dbReference type="EMBL" id="RCG27878.1"/>
    </source>
</evidence>
<comment type="caution">
    <text evidence="2">The sequence shown here is derived from an EMBL/GenBank/DDBJ whole genome shotgun (WGS) entry which is preliminary data.</text>
</comment>
<dbReference type="AlphaFoldDB" id="A0A367FC05"/>
<reference evidence="2 3" key="1">
    <citation type="submission" date="2018-06" db="EMBL/GenBank/DDBJ databases">
        <title>Sphaerisporangium craniellae sp. nov., isolated from a marine sponge in the South China Sea.</title>
        <authorList>
            <person name="Li L."/>
        </authorList>
    </citation>
    <scope>NUCLEOTIDE SEQUENCE [LARGE SCALE GENOMIC DNA]</scope>
    <source>
        <strain evidence="2 3">CCTCC AA 208026</strain>
    </source>
</reference>
<sequence>MQAEGGSALQADDQRGPLDVEPVVRGRQHLRHQLARDRRGRHGGAPPADLVGRGVDGHLFGHAQPAAEHPAHGRRRPFGRLLRLGPFAPVDPYQVVHPVPERADLVDPAEVHEL</sequence>
<feature type="compositionally biased region" description="Basic and acidic residues" evidence="1">
    <location>
        <begin position="12"/>
        <end position="24"/>
    </location>
</feature>
<feature type="compositionally biased region" description="Basic residues" evidence="1">
    <location>
        <begin position="26"/>
        <end position="42"/>
    </location>
</feature>
<gene>
    <name evidence="2" type="ORF">DQ384_25465</name>
</gene>
<protein>
    <submittedName>
        <fullName evidence="2">Uncharacterized protein</fullName>
    </submittedName>
</protein>
<keyword evidence="3" id="KW-1185">Reference proteome</keyword>
<dbReference type="EMBL" id="QOIL01000015">
    <property type="protein sequence ID" value="RCG27878.1"/>
    <property type="molecule type" value="Genomic_DNA"/>
</dbReference>
<evidence type="ECO:0000256" key="1">
    <source>
        <dbReference type="SAM" id="MobiDB-lite"/>
    </source>
</evidence>
<name>A0A367FC05_9ACTN</name>
<feature type="region of interest" description="Disordered" evidence="1">
    <location>
        <begin position="1"/>
        <end position="74"/>
    </location>
</feature>